<dbReference type="EMBL" id="QLMH01000007">
    <property type="protein sequence ID" value="RAK19142.1"/>
    <property type="molecule type" value="Genomic_DNA"/>
</dbReference>
<dbReference type="AlphaFoldDB" id="A0A327YFZ4"/>
<dbReference type="RefSeq" id="WP_181502826.1">
    <property type="nucleotide sequence ID" value="NZ_QLMH01000007.1"/>
</dbReference>
<accession>A0A327YFZ4</accession>
<name>A0A327YFZ4_9BACL</name>
<gene>
    <name evidence="2" type="ORF">B0I26_10759</name>
</gene>
<proteinExistence type="predicted"/>
<protein>
    <submittedName>
        <fullName evidence="2">Anti-sigma regulatory factor (Ser/Thr protein kinase)</fullName>
    </submittedName>
</protein>
<organism evidence="2 3">
    <name type="scientific">Paranoxybacillus vitaminiphilus</name>
    <dbReference type="NCBI Taxonomy" id="581036"/>
    <lineage>
        <taxon>Bacteria</taxon>
        <taxon>Bacillati</taxon>
        <taxon>Bacillota</taxon>
        <taxon>Bacilli</taxon>
        <taxon>Bacillales</taxon>
        <taxon>Anoxybacillaceae</taxon>
        <taxon>Paranoxybacillus</taxon>
    </lineage>
</organism>
<dbReference type="InterPro" id="IPR036890">
    <property type="entry name" value="HATPase_C_sf"/>
</dbReference>
<dbReference type="Pfam" id="PF13581">
    <property type="entry name" value="HATPase_c_2"/>
    <property type="match status" value="1"/>
</dbReference>
<dbReference type="CDD" id="cd16936">
    <property type="entry name" value="HATPase_RsbW-like"/>
    <property type="match status" value="1"/>
</dbReference>
<keyword evidence="3" id="KW-1185">Reference proteome</keyword>
<dbReference type="SUPFAM" id="SSF55874">
    <property type="entry name" value="ATPase domain of HSP90 chaperone/DNA topoisomerase II/histidine kinase"/>
    <property type="match status" value="1"/>
</dbReference>
<dbReference type="Proteomes" id="UP000248555">
    <property type="component" value="Unassembled WGS sequence"/>
</dbReference>
<evidence type="ECO:0000259" key="1">
    <source>
        <dbReference type="Pfam" id="PF13581"/>
    </source>
</evidence>
<reference evidence="2 3" key="1">
    <citation type="submission" date="2018-06" db="EMBL/GenBank/DDBJ databases">
        <title>Genomic Encyclopedia of Type Strains, Phase III (KMG-III): the genomes of soil and plant-associated and newly described type strains.</title>
        <authorList>
            <person name="Whitman W."/>
        </authorList>
    </citation>
    <scope>NUCLEOTIDE SEQUENCE [LARGE SCALE GENOMIC DNA]</scope>
    <source>
        <strain evidence="2 3">CGMCC 1.8979</strain>
    </source>
</reference>
<evidence type="ECO:0000313" key="2">
    <source>
        <dbReference type="EMBL" id="RAK19142.1"/>
    </source>
</evidence>
<sequence length="143" mass="16745">MMYELTITFPAKIESIEFCDQICEQTFSFFALEMKNELKLAVHEAVINSVQATCSKYTDIENMPIKLMIRIYENDRIEVFVYDHAGGIPDDVLAQLLEKKFEEVLWEESGRGLLLIQTLMDKVSFERIDEQIFLLKFTKKFSN</sequence>
<dbReference type="Gene3D" id="3.30.565.10">
    <property type="entry name" value="Histidine kinase-like ATPase, C-terminal domain"/>
    <property type="match status" value="1"/>
</dbReference>
<feature type="domain" description="Histidine kinase/HSP90-like ATPase" evidence="1">
    <location>
        <begin position="33"/>
        <end position="129"/>
    </location>
</feature>
<evidence type="ECO:0000313" key="3">
    <source>
        <dbReference type="Proteomes" id="UP000248555"/>
    </source>
</evidence>
<dbReference type="InterPro" id="IPR003594">
    <property type="entry name" value="HATPase_dom"/>
</dbReference>
<comment type="caution">
    <text evidence="2">The sequence shown here is derived from an EMBL/GenBank/DDBJ whole genome shotgun (WGS) entry which is preliminary data.</text>
</comment>